<proteinExistence type="predicted"/>
<evidence type="ECO:0000313" key="5">
    <source>
        <dbReference type="Proteomes" id="UP000494108"/>
    </source>
</evidence>
<evidence type="ECO:0000256" key="2">
    <source>
        <dbReference type="ARBA" id="ARBA00023315"/>
    </source>
</evidence>
<organism evidence="4 5">
    <name type="scientific">Achromobacter pestifer</name>
    <dbReference type="NCBI Taxonomy" id="1353889"/>
    <lineage>
        <taxon>Bacteria</taxon>
        <taxon>Pseudomonadati</taxon>
        <taxon>Pseudomonadota</taxon>
        <taxon>Betaproteobacteria</taxon>
        <taxon>Burkholderiales</taxon>
        <taxon>Alcaligenaceae</taxon>
        <taxon>Achromobacter</taxon>
    </lineage>
</organism>
<dbReference type="RefSeq" id="WP_175177064.1">
    <property type="nucleotide sequence ID" value="NZ_CADIJX010000007.1"/>
</dbReference>
<dbReference type="EMBL" id="CADIJX010000007">
    <property type="protein sequence ID" value="CAB3689211.1"/>
    <property type="molecule type" value="Genomic_DNA"/>
</dbReference>
<name>A0A6S7AXS6_9BURK</name>
<sequence length="152" mass="17492">MSTASTAHIRPIVAADFEVWLPLWKGYQEFYRVSIDDAVTRNTWARFLDPAEPMHAALAYENGRAIGMVHWIFHRSTWTAGDYCYLQDLYVDPDLRGTGAGRKLIEHVYAEAAANNCARVYWLTHETNAPAMQLYDRIADRSGFIQYRKVMT</sequence>
<dbReference type="Proteomes" id="UP000494108">
    <property type="component" value="Unassembled WGS sequence"/>
</dbReference>
<keyword evidence="5" id="KW-1185">Reference proteome</keyword>
<protein>
    <recommendedName>
        <fullName evidence="3">N-acetyltransferase domain-containing protein</fullName>
    </recommendedName>
</protein>
<dbReference type="PANTHER" id="PTHR10545">
    <property type="entry name" value="DIAMINE N-ACETYLTRANSFERASE"/>
    <property type="match status" value="1"/>
</dbReference>
<gene>
    <name evidence="4" type="ORF">LMG3431_04778</name>
</gene>
<evidence type="ECO:0000259" key="3">
    <source>
        <dbReference type="PROSITE" id="PS51186"/>
    </source>
</evidence>
<dbReference type="GO" id="GO:0008080">
    <property type="term" value="F:N-acetyltransferase activity"/>
    <property type="evidence" value="ECO:0007669"/>
    <property type="project" value="TreeGrafter"/>
</dbReference>
<dbReference type="PANTHER" id="PTHR10545:SF42">
    <property type="entry name" value="ACETYLTRANSFERASE"/>
    <property type="match status" value="1"/>
</dbReference>
<dbReference type="Pfam" id="PF00583">
    <property type="entry name" value="Acetyltransf_1"/>
    <property type="match status" value="1"/>
</dbReference>
<dbReference type="Gene3D" id="3.40.630.30">
    <property type="match status" value="1"/>
</dbReference>
<dbReference type="PROSITE" id="PS51186">
    <property type="entry name" value="GNAT"/>
    <property type="match status" value="1"/>
</dbReference>
<keyword evidence="1" id="KW-0808">Transferase</keyword>
<dbReference type="AlphaFoldDB" id="A0A6S7AXS6"/>
<dbReference type="InterPro" id="IPR016181">
    <property type="entry name" value="Acyl_CoA_acyltransferase"/>
</dbReference>
<accession>A0A6S7AXS6</accession>
<feature type="domain" description="N-acetyltransferase" evidence="3">
    <location>
        <begin position="7"/>
        <end position="152"/>
    </location>
</feature>
<dbReference type="InterPro" id="IPR051016">
    <property type="entry name" value="Diverse_Substrate_AcTransf"/>
</dbReference>
<dbReference type="InterPro" id="IPR000182">
    <property type="entry name" value="GNAT_dom"/>
</dbReference>
<dbReference type="CDD" id="cd04301">
    <property type="entry name" value="NAT_SF"/>
    <property type="match status" value="1"/>
</dbReference>
<dbReference type="FunFam" id="3.40.630.30:FF:000066">
    <property type="entry name" value="Histone acetyltransferase"/>
    <property type="match status" value="1"/>
</dbReference>
<reference evidence="4 5" key="1">
    <citation type="submission" date="2020-04" db="EMBL/GenBank/DDBJ databases">
        <authorList>
            <person name="De Canck E."/>
        </authorList>
    </citation>
    <scope>NUCLEOTIDE SEQUENCE [LARGE SCALE GENOMIC DNA]</scope>
    <source>
        <strain evidence="4 5">LMG 3431</strain>
    </source>
</reference>
<evidence type="ECO:0000256" key="1">
    <source>
        <dbReference type="ARBA" id="ARBA00022679"/>
    </source>
</evidence>
<keyword evidence="2" id="KW-0012">Acyltransferase</keyword>
<dbReference type="SUPFAM" id="SSF55729">
    <property type="entry name" value="Acyl-CoA N-acyltransferases (Nat)"/>
    <property type="match status" value="1"/>
</dbReference>
<evidence type="ECO:0000313" key="4">
    <source>
        <dbReference type="EMBL" id="CAB3689211.1"/>
    </source>
</evidence>